<name>A0ABM8ZRZ8_9VIBR</name>
<sequence>MKNILLFIMALSSSASSYAGWIIDPIDKQQTLVRFRHDAQPQTLTQALNLFPAHQQLAHVGFGRLAKFQDPNLQTQLHHYFSQHHALQYNAVKKKRNSATALALRAYLKPAIRHSAAFQSVRQELHNQGYAITDFHIEKYMLIPQKGGAYPFTFDGVVWLEVSKNQPTPVS</sequence>
<keyword evidence="1" id="KW-0732">Signal</keyword>
<dbReference type="Proteomes" id="UP000838672">
    <property type="component" value="Unassembled WGS sequence"/>
</dbReference>
<dbReference type="RefSeq" id="WP_237465299.1">
    <property type="nucleotide sequence ID" value="NZ_CAKLDI010000001.1"/>
</dbReference>
<evidence type="ECO:0000313" key="3">
    <source>
        <dbReference type="Proteomes" id="UP000838672"/>
    </source>
</evidence>
<reference evidence="2" key="1">
    <citation type="submission" date="2021-11" db="EMBL/GenBank/DDBJ databases">
        <authorList>
            <person name="Rodrigo-Torres L."/>
            <person name="Arahal R. D."/>
            <person name="Lucena T."/>
        </authorList>
    </citation>
    <scope>NUCLEOTIDE SEQUENCE</scope>
    <source>
        <strain evidence="2">CECT 7929</strain>
    </source>
</reference>
<protein>
    <submittedName>
        <fullName evidence="2">Uncharacterized protein</fullName>
    </submittedName>
</protein>
<gene>
    <name evidence="2" type="ORF">VST7929_00931</name>
</gene>
<organism evidence="2 3">
    <name type="scientific">Vibrio stylophorae</name>
    <dbReference type="NCBI Taxonomy" id="659351"/>
    <lineage>
        <taxon>Bacteria</taxon>
        <taxon>Pseudomonadati</taxon>
        <taxon>Pseudomonadota</taxon>
        <taxon>Gammaproteobacteria</taxon>
        <taxon>Vibrionales</taxon>
        <taxon>Vibrionaceae</taxon>
        <taxon>Vibrio</taxon>
    </lineage>
</organism>
<accession>A0ABM8ZRZ8</accession>
<feature type="signal peptide" evidence="1">
    <location>
        <begin position="1"/>
        <end position="19"/>
    </location>
</feature>
<evidence type="ECO:0000313" key="2">
    <source>
        <dbReference type="EMBL" id="CAH0533078.1"/>
    </source>
</evidence>
<comment type="caution">
    <text evidence="2">The sequence shown here is derived from an EMBL/GenBank/DDBJ whole genome shotgun (WGS) entry which is preliminary data.</text>
</comment>
<evidence type="ECO:0000256" key="1">
    <source>
        <dbReference type="SAM" id="SignalP"/>
    </source>
</evidence>
<keyword evidence="3" id="KW-1185">Reference proteome</keyword>
<feature type="chain" id="PRO_5045389953" evidence="1">
    <location>
        <begin position="20"/>
        <end position="171"/>
    </location>
</feature>
<dbReference type="EMBL" id="CAKLDI010000001">
    <property type="protein sequence ID" value="CAH0533078.1"/>
    <property type="molecule type" value="Genomic_DNA"/>
</dbReference>
<proteinExistence type="predicted"/>